<dbReference type="AlphaFoldDB" id="X0V3I3"/>
<protein>
    <submittedName>
        <fullName evidence="2">Uncharacterized protein</fullName>
    </submittedName>
</protein>
<dbReference type="EMBL" id="BARS01019827">
    <property type="protein sequence ID" value="GAF95205.1"/>
    <property type="molecule type" value="Genomic_DNA"/>
</dbReference>
<evidence type="ECO:0000313" key="2">
    <source>
        <dbReference type="EMBL" id="GAF95205.1"/>
    </source>
</evidence>
<reference evidence="2" key="1">
    <citation type="journal article" date="2014" name="Front. Microbiol.">
        <title>High frequency of phylogenetically diverse reductive dehalogenase-homologous genes in deep subseafloor sedimentary metagenomes.</title>
        <authorList>
            <person name="Kawai M."/>
            <person name="Futagami T."/>
            <person name="Toyoda A."/>
            <person name="Takaki Y."/>
            <person name="Nishi S."/>
            <person name="Hori S."/>
            <person name="Arai W."/>
            <person name="Tsubouchi T."/>
            <person name="Morono Y."/>
            <person name="Uchiyama I."/>
            <person name="Ito T."/>
            <person name="Fujiyama A."/>
            <person name="Inagaki F."/>
            <person name="Takami H."/>
        </authorList>
    </citation>
    <scope>NUCLEOTIDE SEQUENCE</scope>
    <source>
        <strain evidence="2">Expedition CK06-06</strain>
    </source>
</reference>
<organism evidence="2">
    <name type="scientific">marine sediment metagenome</name>
    <dbReference type="NCBI Taxonomy" id="412755"/>
    <lineage>
        <taxon>unclassified sequences</taxon>
        <taxon>metagenomes</taxon>
        <taxon>ecological metagenomes</taxon>
    </lineage>
</organism>
<name>X0V3I3_9ZZZZ</name>
<accession>X0V3I3</accession>
<gene>
    <name evidence="2" type="ORF">S01H1_32062</name>
</gene>
<proteinExistence type="predicted"/>
<feature type="region of interest" description="Disordered" evidence="1">
    <location>
        <begin position="14"/>
        <end position="38"/>
    </location>
</feature>
<comment type="caution">
    <text evidence="2">The sequence shown here is derived from an EMBL/GenBank/DDBJ whole genome shotgun (WGS) entry which is preliminary data.</text>
</comment>
<evidence type="ECO:0000256" key="1">
    <source>
        <dbReference type="SAM" id="MobiDB-lite"/>
    </source>
</evidence>
<feature type="non-terminal residue" evidence="2">
    <location>
        <position position="114"/>
    </location>
</feature>
<sequence>MQIWLHALAVDPGGLGQEEVDEESDENGWHDRLHGLTQPPQTFSKSRFSFSSFRILLKFFQLPISNPSAGPWSFGPGPKGSGQALRQAPGPLALVVGDKYRAQGQRAQDRPFDR</sequence>